<dbReference type="Pfam" id="PF07729">
    <property type="entry name" value="FCD"/>
    <property type="match status" value="1"/>
</dbReference>
<dbReference type="OrthoDB" id="369138at2"/>
<evidence type="ECO:0000259" key="5">
    <source>
        <dbReference type="PROSITE" id="PS50949"/>
    </source>
</evidence>
<keyword evidence="7" id="KW-1185">Reference proteome</keyword>
<protein>
    <submittedName>
        <fullName evidence="6">FadR family transcriptional regulator</fullName>
    </submittedName>
</protein>
<dbReference type="PANTHER" id="PTHR43537:SF5">
    <property type="entry name" value="UXU OPERON TRANSCRIPTIONAL REGULATOR"/>
    <property type="match status" value="1"/>
</dbReference>
<feature type="domain" description="HTH gntR-type" evidence="5">
    <location>
        <begin position="6"/>
        <end position="74"/>
    </location>
</feature>
<dbReference type="SUPFAM" id="SSF46785">
    <property type="entry name" value="Winged helix' DNA-binding domain"/>
    <property type="match status" value="1"/>
</dbReference>
<dbReference type="Pfam" id="PF00392">
    <property type="entry name" value="GntR"/>
    <property type="match status" value="1"/>
</dbReference>
<keyword evidence="1" id="KW-0805">Transcription regulation</keyword>
<dbReference type="RefSeq" id="WP_123164004.1">
    <property type="nucleotide sequence ID" value="NZ_RIAX01000001.1"/>
</dbReference>
<dbReference type="AlphaFoldDB" id="A0A3M8PC25"/>
<evidence type="ECO:0000256" key="4">
    <source>
        <dbReference type="SAM" id="Coils"/>
    </source>
</evidence>
<reference evidence="6 7" key="1">
    <citation type="journal article" date="2018" name="Int. J. Syst. Evol. Microbiol.">
        <title>Planococcus salinus sp. nov., a moderately halophilic bacterium isolated from a saline-alkali soil.</title>
        <authorList>
            <person name="Gan L."/>
        </authorList>
    </citation>
    <scope>NUCLEOTIDE SEQUENCE [LARGE SCALE GENOMIC DNA]</scope>
    <source>
        <strain evidence="6 7">LCB217</strain>
    </source>
</reference>
<dbReference type="Proteomes" id="UP000275473">
    <property type="component" value="Unassembled WGS sequence"/>
</dbReference>
<keyword evidence="2" id="KW-0238">DNA-binding</keyword>
<comment type="caution">
    <text evidence="6">The sequence shown here is derived from an EMBL/GenBank/DDBJ whole genome shotgun (WGS) entry which is preliminary data.</text>
</comment>
<keyword evidence="3" id="KW-0804">Transcription</keyword>
<feature type="coiled-coil region" evidence="4">
    <location>
        <begin position="102"/>
        <end position="132"/>
    </location>
</feature>
<evidence type="ECO:0000256" key="3">
    <source>
        <dbReference type="ARBA" id="ARBA00023163"/>
    </source>
</evidence>
<name>A0A3M8PC25_9BACL</name>
<dbReference type="Gene3D" id="1.20.120.530">
    <property type="entry name" value="GntR ligand-binding domain-like"/>
    <property type="match status" value="1"/>
</dbReference>
<dbReference type="SUPFAM" id="SSF48008">
    <property type="entry name" value="GntR ligand-binding domain-like"/>
    <property type="match status" value="1"/>
</dbReference>
<sequence length="231" mass="26118">MITQRKKTYEIILGKIEEFFVGNDMKAGDKLPPERELAKLFGVSRTSVRDALQALEINGKIEIRQGGGSYIKTTELQNLTDELSVTLAETENQLVVEMLELRRALEVEAASLAAQRANAEELKKIRRSVQEMADSLGNIEAGITADLQFHLQIANATHNQLLINMMQALSERMEDTIRATRNHRLSDPDRFNDTVNEHRDICHAIESGNVKQAKQLTEEHITRILLELETD</sequence>
<keyword evidence="4" id="KW-0175">Coiled coil</keyword>
<evidence type="ECO:0000313" key="6">
    <source>
        <dbReference type="EMBL" id="RNF41257.1"/>
    </source>
</evidence>
<dbReference type="PANTHER" id="PTHR43537">
    <property type="entry name" value="TRANSCRIPTIONAL REGULATOR, GNTR FAMILY"/>
    <property type="match status" value="1"/>
</dbReference>
<dbReference type="SMART" id="SM00895">
    <property type="entry name" value="FCD"/>
    <property type="match status" value="1"/>
</dbReference>
<dbReference type="GO" id="GO:0003677">
    <property type="term" value="F:DNA binding"/>
    <property type="evidence" value="ECO:0007669"/>
    <property type="project" value="UniProtKB-KW"/>
</dbReference>
<dbReference type="Gene3D" id="1.10.10.10">
    <property type="entry name" value="Winged helix-like DNA-binding domain superfamily/Winged helix DNA-binding domain"/>
    <property type="match status" value="1"/>
</dbReference>
<dbReference type="PRINTS" id="PR00035">
    <property type="entry name" value="HTHGNTR"/>
</dbReference>
<dbReference type="GO" id="GO:0003700">
    <property type="term" value="F:DNA-binding transcription factor activity"/>
    <property type="evidence" value="ECO:0007669"/>
    <property type="project" value="InterPro"/>
</dbReference>
<organism evidence="6 7">
    <name type="scientific">Planococcus salinus</name>
    <dbReference type="NCBI Taxonomy" id="1848460"/>
    <lineage>
        <taxon>Bacteria</taxon>
        <taxon>Bacillati</taxon>
        <taxon>Bacillota</taxon>
        <taxon>Bacilli</taxon>
        <taxon>Bacillales</taxon>
        <taxon>Caryophanaceae</taxon>
        <taxon>Planococcus</taxon>
    </lineage>
</organism>
<dbReference type="PROSITE" id="PS50949">
    <property type="entry name" value="HTH_GNTR"/>
    <property type="match status" value="1"/>
</dbReference>
<evidence type="ECO:0000313" key="7">
    <source>
        <dbReference type="Proteomes" id="UP000275473"/>
    </source>
</evidence>
<dbReference type="EMBL" id="RIAX01000001">
    <property type="protein sequence ID" value="RNF41257.1"/>
    <property type="molecule type" value="Genomic_DNA"/>
</dbReference>
<dbReference type="InterPro" id="IPR000524">
    <property type="entry name" value="Tscrpt_reg_HTH_GntR"/>
</dbReference>
<dbReference type="InterPro" id="IPR036390">
    <property type="entry name" value="WH_DNA-bd_sf"/>
</dbReference>
<dbReference type="SMART" id="SM00345">
    <property type="entry name" value="HTH_GNTR"/>
    <property type="match status" value="1"/>
</dbReference>
<accession>A0A3M8PC25</accession>
<dbReference type="InterPro" id="IPR036388">
    <property type="entry name" value="WH-like_DNA-bd_sf"/>
</dbReference>
<proteinExistence type="predicted"/>
<dbReference type="InterPro" id="IPR008920">
    <property type="entry name" value="TF_FadR/GntR_C"/>
</dbReference>
<dbReference type="InterPro" id="IPR011711">
    <property type="entry name" value="GntR_C"/>
</dbReference>
<evidence type="ECO:0000256" key="2">
    <source>
        <dbReference type="ARBA" id="ARBA00023125"/>
    </source>
</evidence>
<gene>
    <name evidence="6" type="ORF">EEX84_02610</name>
</gene>
<evidence type="ECO:0000256" key="1">
    <source>
        <dbReference type="ARBA" id="ARBA00023015"/>
    </source>
</evidence>
<dbReference type="CDD" id="cd07377">
    <property type="entry name" value="WHTH_GntR"/>
    <property type="match status" value="1"/>
</dbReference>